<dbReference type="PANTHER" id="PTHR30055">
    <property type="entry name" value="HTH-TYPE TRANSCRIPTIONAL REGULATOR RUTR"/>
    <property type="match status" value="1"/>
</dbReference>
<dbReference type="GO" id="GO:0000976">
    <property type="term" value="F:transcription cis-regulatory region binding"/>
    <property type="evidence" value="ECO:0007669"/>
    <property type="project" value="TreeGrafter"/>
</dbReference>
<dbReference type="EMBL" id="SGWQ01000001">
    <property type="protein sequence ID" value="RZS44135.1"/>
    <property type="molecule type" value="Genomic_DNA"/>
</dbReference>
<protein>
    <submittedName>
        <fullName evidence="4">TetR family transcriptional regulator</fullName>
    </submittedName>
</protein>
<keyword evidence="5" id="KW-1185">Reference proteome</keyword>
<dbReference type="InterPro" id="IPR009057">
    <property type="entry name" value="Homeodomain-like_sf"/>
</dbReference>
<sequence>MPRKRAELEREEKVEEILEHAVRLVRAGGYEELSINRVAKDLGLARAAVYWYFPSRADLFVAACERVFAEMFAGPPSDGGAIGRIRWGVDRLDGVCEIYLALQQLSATEQVAATLLADIHQRFQRGLREALAPTVEPERLERVVDAVLIFAEGLLGRRLPHEERDRHLEFALAALLGDER</sequence>
<dbReference type="PROSITE" id="PS50977">
    <property type="entry name" value="HTH_TETR_2"/>
    <property type="match status" value="1"/>
</dbReference>
<dbReference type="InterPro" id="IPR050109">
    <property type="entry name" value="HTH-type_TetR-like_transc_reg"/>
</dbReference>
<evidence type="ECO:0000256" key="1">
    <source>
        <dbReference type="ARBA" id="ARBA00023125"/>
    </source>
</evidence>
<proteinExistence type="predicted"/>
<dbReference type="Pfam" id="PF00440">
    <property type="entry name" value="TetR_N"/>
    <property type="match status" value="1"/>
</dbReference>
<evidence type="ECO:0000313" key="5">
    <source>
        <dbReference type="Proteomes" id="UP000294257"/>
    </source>
</evidence>
<dbReference type="Proteomes" id="UP000294257">
    <property type="component" value="Unassembled WGS sequence"/>
</dbReference>
<dbReference type="SUPFAM" id="SSF46689">
    <property type="entry name" value="Homeodomain-like"/>
    <property type="match status" value="1"/>
</dbReference>
<feature type="DNA-binding region" description="H-T-H motif" evidence="2">
    <location>
        <begin position="34"/>
        <end position="53"/>
    </location>
</feature>
<dbReference type="PRINTS" id="PR00455">
    <property type="entry name" value="HTHTETR"/>
</dbReference>
<evidence type="ECO:0000259" key="3">
    <source>
        <dbReference type="PROSITE" id="PS50977"/>
    </source>
</evidence>
<reference evidence="4 5" key="1">
    <citation type="submission" date="2019-02" db="EMBL/GenBank/DDBJ databases">
        <title>Genomic Encyclopedia of Type Strains, Phase IV (KMG-IV): sequencing the most valuable type-strain genomes for metagenomic binning, comparative biology and taxonomic classification.</title>
        <authorList>
            <person name="Goeker M."/>
        </authorList>
    </citation>
    <scope>NUCLEOTIDE SEQUENCE [LARGE SCALE GENOMIC DNA]</scope>
    <source>
        <strain evidence="4 5">DSM 101727</strain>
    </source>
</reference>
<feature type="domain" description="HTH tetR-type" evidence="3">
    <location>
        <begin position="11"/>
        <end position="71"/>
    </location>
</feature>
<dbReference type="InterPro" id="IPR001647">
    <property type="entry name" value="HTH_TetR"/>
</dbReference>
<dbReference type="AlphaFoldDB" id="A0A4Q7L4D5"/>
<dbReference type="RefSeq" id="WP_130341864.1">
    <property type="nucleotide sequence ID" value="NZ_SGWQ01000001.1"/>
</dbReference>
<name>A0A4Q7L4D5_9PSEU</name>
<dbReference type="GO" id="GO:0003700">
    <property type="term" value="F:DNA-binding transcription factor activity"/>
    <property type="evidence" value="ECO:0007669"/>
    <property type="project" value="TreeGrafter"/>
</dbReference>
<dbReference type="OrthoDB" id="4537491at2"/>
<evidence type="ECO:0000256" key="2">
    <source>
        <dbReference type="PROSITE-ProRule" id="PRU00335"/>
    </source>
</evidence>
<keyword evidence="1 2" id="KW-0238">DNA-binding</keyword>
<dbReference type="Gene3D" id="1.10.357.10">
    <property type="entry name" value="Tetracycline Repressor, domain 2"/>
    <property type="match status" value="1"/>
</dbReference>
<accession>A0A4Q7L4D5</accession>
<dbReference type="PANTHER" id="PTHR30055:SF226">
    <property type="entry name" value="HTH-TYPE TRANSCRIPTIONAL REGULATOR PKSA"/>
    <property type="match status" value="1"/>
</dbReference>
<gene>
    <name evidence="4" type="ORF">EV193_1019</name>
</gene>
<comment type="caution">
    <text evidence="4">The sequence shown here is derived from an EMBL/GenBank/DDBJ whole genome shotgun (WGS) entry which is preliminary data.</text>
</comment>
<organism evidence="4 5">
    <name type="scientific">Herbihabitans rhizosphaerae</name>
    <dbReference type="NCBI Taxonomy" id="1872711"/>
    <lineage>
        <taxon>Bacteria</taxon>
        <taxon>Bacillati</taxon>
        <taxon>Actinomycetota</taxon>
        <taxon>Actinomycetes</taxon>
        <taxon>Pseudonocardiales</taxon>
        <taxon>Pseudonocardiaceae</taxon>
        <taxon>Herbihabitans</taxon>
    </lineage>
</organism>
<evidence type="ECO:0000313" key="4">
    <source>
        <dbReference type="EMBL" id="RZS44135.1"/>
    </source>
</evidence>